<feature type="region of interest" description="Disordered" evidence="1">
    <location>
        <begin position="59"/>
        <end position="78"/>
    </location>
</feature>
<dbReference type="AlphaFoldDB" id="A0A2P2IUR8"/>
<name>A0A2P2IUR8_RHIMU</name>
<reference evidence="2" key="1">
    <citation type="submission" date="2018-02" db="EMBL/GenBank/DDBJ databases">
        <title>Rhizophora mucronata_Transcriptome.</title>
        <authorList>
            <person name="Meera S.P."/>
            <person name="Sreeshan A."/>
            <person name="Augustine A."/>
        </authorList>
    </citation>
    <scope>NUCLEOTIDE SEQUENCE</scope>
    <source>
        <tissue evidence="2">Leaf</tissue>
    </source>
</reference>
<evidence type="ECO:0000256" key="1">
    <source>
        <dbReference type="SAM" id="MobiDB-lite"/>
    </source>
</evidence>
<sequence length="78" mass="9217">MHFTNKKAIFCIMEWIIIESNTFMFKCQYCISLPFKIQFRSTNKKQIFTHSYLKQWYASGSSHNSSDSSCNHDKSSHP</sequence>
<feature type="compositionally biased region" description="Low complexity" evidence="1">
    <location>
        <begin position="59"/>
        <end position="69"/>
    </location>
</feature>
<protein>
    <submittedName>
        <fullName evidence="2">Uncharacterized protein</fullName>
    </submittedName>
</protein>
<evidence type="ECO:0000313" key="2">
    <source>
        <dbReference type="EMBL" id="MBW84948.1"/>
    </source>
</evidence>
<proteinExistence type="predicted"/>
<accession>A0A2P2IUR8</accession>
<organism evidence="2">
    <name type="scientific">Rhizophora mucronata</name>
    <name type="common">Asiatic mangrove</name>
    <dbReference type="NCBI Taxonomy" id="61149"/>
    <lineage>
        <taxon>Eukaryota</taxon>
        <taxon>Viridiplantae</taxon>
        <taxon>Streptophyta</taxon>
        <taxon>Embryophyta</taxon>
        <taxon>Tracheophyta</taxon>
        <taxon>Spermatophyta</taxon>
        <taxon>Magnoliopsida</taxon>
        <taxon>eudicotyledons</taxon>
        <taxon>Gunneridae</taxon>
        <taxon>Pentapetalae</taxon>
        <taxon>rosids</taxon>
        <taxon>fabids</taxon>
        <taxon>Malpighiales</taxon>
        <taxon>Rhizophoraceae</taxon>
        <taxon>Rhizophora</taxon>
    </lineage>
</organism>
<dbReference type="EMBL" id="GGEC01004465">
    <property type="protein sequence ID" value="MBW84948.1"/>
    <property type="molecule type" value="Transcribed_RNA"/>
</dbReference>